<evidence type="ECO:0000256" key="1">
    <source>
        <dbReference type="ARBA" id="ARBA00023015"/>
    </source>
</evidence>
<dbReference type="GO" id="GO:0005829">
    <property type="term" value="C:cytosol"/>
    <property type="evidence" value="ECO:0007669"/>
    <property type="project" value="TreeGrafter"/>
</dbReference>
<dbReference type="EMBL" id="VTER01000013">
    <property type="protein sequence ID" value="TYS44082.1"/>
    <property type="molecule type" value="Genomic_DNA"/>
</dbReference>
<keyword evidence="1" id="KW-0805">Transcription regulation</keyword>
<keyword evidence="2" id="KW-0238">DNA-binding</keyword>
<evidence type="ECO:0000256" key="3">
    <source>
        <dbReference type="ARBA" id="ARBA00023163"/>
    </source>
</evidence>
<dbReference type="AlphaFoldDB" id="A0A5D4R358"/>
<dbReference type="GO" id="GO:0003677">
    <property type="term" value="F:DNA binding"/>
    <property type="evidence" value="ECO:0007669"/>
    <property type="project" value="UniProtKB-KW"/>
</dbReference>
<dbReference type="InterPro" id="IPR013096">
    <property type="entry name" value="Cupin_2"/>
</dbReference>
<dbReference type="SUPFAM" id="SSF51182">
    <property type="entry name" value="RmlC-like cupins"/>
    <property type="match status" value="1"/>
</dbReference>
<gene>
    <name evidence="5" type="ORF">FZD51_21280</name>
</gene>
<dbReference type="InterPro" id="IPR014710">
    <property type="entry name" value="RmlC-like_jellyroll"/>
</dbReference>
<accession>A0A5D4R358</accession>
<dbReference type="InterPro" id="IPR050807">
    <property type="entry name" value="TransReg_Diox_bact_type"/>
</dbReference>
<name>A0A5D4R358_9BACI</name>
<organism evidence="5 6">
    <name type="scientific">Bacillus infantis</name>
    <dbReference type="NCBI Taxonomy" id="324767"/>
    <lineage>
        <taxon>Bacteria</taxon>
        <taxon>Bacillati</taxon>
        <taxon>Bacillota</taxon>
        <taxon>Bacilli</taxon>
        <taxon>Bacillales</taxon>
        <taxon>Bacillaceae</taxon>
        <taxon>Bacillus</taxon>
    </lineage>
</organism>
<feature type="domain" description="HTH cro/C1-type" evidence="4">
    <location>
        <begin position="12"/>
        <end position="66"/>
    </location>
</feature>
<evidence type="ECO:0000259" key="4">
    <source>
        <dbReference type="PROSITE" id="PS50943"/>
    </source>
</evidence>
<reference evidence="5 6" key="1">
    <citation type="submission" date="2019-08" db="EMBL/GenBank/DDBJ databases">
        <title>Bacillus genomes from the desert of Cuatro Cienegas, Coahuila.</title>
        <authorList>
            <person name="Olmedo-Alvarez G."/>
        </authorList>
    </citation>
    <scope>NUCLEOTIDE SEQUENCE [LARGE SCALE GENOMIC DNA]</scope>
    <source>
        <strain evidence="5 6">CH446_14T</strain>
    </source>
</reference>
<dbReference type="PROSITE" id="PS50943">
    <property type="entry name" value="HTH_CROC1"/>
    <property type="match status" value="1"/>
</dbReference>
<dbReference type="GO" id="GO:0003700">
    <property type="term" value="F:DNA-binding transcription factor activity"/>
    <property type="evidence" value="ECO:0007669"/>
    <property type="project" value="TreeGrafter"/>
</dbReference>
<dbReference type="InterPro" id="IPR001387">
    <property type="entry name" value="Cro/C1-type_HTH"/>
</dbReference>
<dbReference type="SUPFAM" id="SSF47413">
    <property type="entry name" value="lambda repressor-like DNA-binding domains"/>
    <property type="match status" value="1"/>
</dbReference>
<proteinExistence type="predicted"/>
<comment type="caution">
    <text evidence="5">The sequence shown here is derived from an EMBL/GenBank/DDBJ whole genome shotgun (WGS) entry which is preliminary data.</text>
</comment>
<dbReference type="CDD" id="cd02209">
    <property type="entry name" value="cupin_XRE_C"/>
    <property type="match status" value="1"/>
</dbReference>
<dbReference type="RefSeq" id="WP_148976586.1">
    <property type="nucleotide sequence ID" value="NZ_VTER01000013.1"/>
</dbReference>
<dbReference type="CDD" id="cd00093">
    <property type="entry name" value="HTH_XRE"/>
    <property type="match status" value="1"/>
</dbReference>
<dbReference type="Pfam" id="PF07883">
    <property type="entry name" value="Cupin_2"/>
    <property type="match status" value="1"/>
</dbReference>
<keyword evidence="3" id="KW-0804">Transcription</keyword>
<dbReference type="Gene3D" id="1.10.260.40">
    <property type="entry name" value="lambda repressor-like DNA-binding domains"/>
    <property type="match status" value="1"/>
</dbReference>
<protein>
    <submittedName>
        <fullName evidence="5">Helix-turn-helix domain-containing protein</fullName>
    </submittedName>
</protein>
<dbReference type="InterPro" id="IPR011051">
    <property type="entry name" value="RmlC_Cupin_sf"/>
</dbReference>
<dbReference type="Pfam" id="PF01381">
    <property type="entry name" value="HTH_3"/>
    <property type="match status" value="1"/>
</dbReference>
<sequence>MENIHKNIGENLRNIRRSRGLSLDMAAEATGVSKAMLGQIERGESNPTVTTLWKIASGLQISFSSLMAEKSSEVSFASISQINPIIENEGKYKVFPLFPFDPRKKFEIFIVEISPGWKQASDQHNEGVEEYITVISGEIEVIIGGRPYRIQEGSALRFAADQTHSYRNTGEAPAKCQVVMYYE</sequence>
<evidence type="ECO:0000313" key="6">
    <source>
        <dbReference type="Proteomes" id="UP000322139"/>
    </source>
</evidence>
<dbReference type="PANTHER" id="PTHR46797:SF23">
    <property type="entry name" value="HTH-TYPE TRANSCRIPTIONAL REGULATOR SUTR"/>
    <property type="match status" value="1"/>
</dbReference>
<evidence type="ECO:0000256" key="2">
    <source>
        <dbReference type="ARBA" id="ARBA00023125"/>
    </source>
</evidence>
<dbReference type="SMART" id="SM00530">
    <property type="entry name" value="HTH_XRE"/>
    <property type="match status" value="1"/>
</dbReference>
<dbReference type="Proteomes" id="UP000322139">
    <property type="component" value="Unassembled WGS sequence"/>
</dbReference>
<dbReference type="Gene3D" id="2.60.120.10">
    <property type="entry name" value="Jelly Rolls"/>
    <property type="match status" value="1"/>
</dbReference>
<evidence type="ECO:0000313" key="5">
    <source>
        <dbReference type="EMBL" id="TYS44082.1"/>
    </source>
</evidence>
<dbReference type="PANTHER" id="PTHR46797">
    <property type="entry name" value="HTH-TYPE TRANSCRIPTIONAL REGULATOR"/>
    <property type="match status" value="1"/>
</dbReference>
<dbReference type="InterPro" id="IPR010982">
    <property type="entry name" value="Lambda_DNA-bd_dom_sf"/>
</dbReference>